<dbReference type="SUPFAM" id="SSF55729">
    <property type="entry name" value="Acyl-CoA N-acyltransferases (Nat)"/>
    <property type="match status" value="1"/>
</dbReference>
<evidence type="ECO:0000313" key="2">
    <source>
        <dbReference type="EMBL" id="MBO1513789.1"/>
    </source>
</evidence>
<accession>A0ABS3N6X7</accession>
<dbReference type="CDD" id="cd04301">
    <property type="entry name" value="NAT_SF"/>
    <property type="match status" value="1"/>
</dbReference>
<sequence length="180" mass="20848">MTENQHIKEFIAKNGDAVVLRPATTDDAEQIVKAVENILKIGSYIQKESARTVNEEKEFINEMKKLDNMYVTVEIKNKIVGIARVIRGELEMKRHTGLFRTWLIESVQGNGIGSQIMDYTLDWCRNNGLHKLCLTVFASNDLAFKLYERYGFIQEGIQKEQVKVNGHYDDEIFMAYFFRS</sequence>
<gene>
    <name evidence="2" type="ORF">I7822_19390</name>
</gene>
<organism evidence="2 3">
    <name type="scientific">Metabacillus bambusae</name>
    <dbReference type="NCBI Taxonomy" id="2795218"/>
    <lineage>
        <taxon>Bacteria</taxon>
        <taxon>Bacillati</taxon>
        <taxon>Bacillota</taxon>
        <taxon>Bacilli</taxon>
        <taxon>Bacillales</taxon>
        <taxon>Bacillaceae</taxon>
        <taxon>Metabacillus</taxon>
    </lineage>
</organism>
<dbReference type="PROSITE" id="PS51186">
    <property type="entry name" value="GNAT"/>
    <property type="match status" value="1"/>
</dbReference>
<dbReference type="PANTHER" id="PTHR43415">
    <property type="entry name" value="SPERMIDINE N(1)-ACETYLTRANSFERASE"/>
    <property type="match status" value="1"/>
</dbReference>
<proteinExistence type="predicted"/>
<dbReference type="InterPro" id="IPR016181">
    <property type="entry name" value="Acyl_CoA_acyltransferase"/>
</dbReference>
<feature type="domain" description="N-acetyltransferase" evidence="1">
    <location>
        <begin position="18"/>
        <end position="179"/>
    </location>
</feature>
<dbReference type="Gene3D" id="3.40.630.30">
    <property type="match status" value="1"/>
</dbReference>
<dbReference type="InterPro" id="IPR000182">
    <property type="entry name" value="GNAT_dom"/>
</dbReference>
<dbReference type="PANTHER" id="PTHR43415:SF3">
    <property type="entry name" value="GNAT-FAMILY ACETYLTRANSFERASE"/>
    <property type="match status" value="1"/>
</dbReference>
<dbReference type="RefSeq" id="WP_207980735.1">
    <property type="nucleotide sequence ID" value="NZ_JAGDEL010000017.1"/>
</dbReference>
<name>A0ABS3N6X7_9BACI</name>
<protein>
    <submittedName>
        <fullName evidence="2">GNAT family N-acetyltransferase</fullName>
    </submittedName>
</protein>
<dbReference type="Proteomes" id="UP000663981">
    <property type="component" value="Unassembled WGS sequence"/>
</dbReference>
<evidence type="ECO:0000259" key="1">
    <source>
        <dbReference type="PROSITE" id="PS51186"/>
    </source>
</evidence>
<dbReference type="Pfam" id="PF00583">
    <property type="entry name" value="Acetyltransf_1"/>
    <property type="match status" value="1"/>
</dbReference>
<comment type="caution">
    <text evidence="2">The sequence shown here is derived from an EMBL/GenBank/DDBJ whole genome shotgun (WGS) entry which is preliminary data.</text>
</comment>
<evidence type="ECO:0000313" key="3">
    <source>
        <dbReference type="Proteomes" id="UP000663981"/>
    </source>
</evidence>
<dbReference type="EMBL" id="JAGDEL010000017">
    <property type="protein sequence ID" value="MBO1513789.1"/>
    <property type="molecule type" value="Genomic_DNA"/>
</dbReference>
<keyword evidence="3" id="KW-1185">Reference proteome</keyword>
<reference evidence="2 3" key="1">
    <citation type="submission" date="2021-03" db="EMBL/GenBank/DDBJ databases">
        <title>Whole genome sequence of Metabacillus bambusae BG109.</title>
        <authorList>
            <person name="Jeong J.W."/>
        </authorList>
    </citation>
    <scope>NUCLEOTIDE SEQUENCE [LARGE SCALE GENOMIC DNA]</scope>
    <source>
        <strain evidence="2 3">BG109</strain>
    </source>
</reference>